<name>A0A1H3TRR3_9ACTN</name>
<dbReference type="Proteomes" id="UP000199632">
    <property type="component" value="Unassembled WGS sequence"/>
</dbReference>
<dbReference type="RefSeq" id="WP_373315400.1">
    <property type="nucleotide sequence ID" value="NZ_BOND01000023.1"/>
</dbReference>
<keyword evidence="4" id="KW-1185">Reference proteome</keyword>
<dbReference type="AlphaFoldDB" id="A0A1H3TRR3"/>
<protein>
    <submittedName>
        <fullName evidence="3">Uncharacterized protein</fullName>
    </submittedName>
</protein>
<reference evidence="4" key="1">
    <citation type="submission" date="2016-10" db="EMBL/GenBank/DDBJ databases">
        <authorList>
            <person name="Varghese N."/>
            <person name="Submissions S."/>
        </authorList>
    </citation>
    <scope>NUCLEOTIDE SEQUENCE [LARGE SCALE GENOMIC DNA]</scope>
    <source>
        <strain evidence="4">DSM 44718</strain>
    </source>
</reference>
<feature type="transmembrane region" description="Helical" evidence="2">
    <location>
        <begin position="64"/>
        <end position="84"/>
    </location>
</feature>
<keyword evidence="2" id="KW-1133">Transmembrane helix</keyword>
<evidence type="ECO:0000256" key="2">
    <source>
        <dbReference type="SAM" id="Phobius"/>
    </source>
</evidence>
<dbReference type="EMBL" id="FNQB01000003">
    <property type="protein sequence ID" value="SDZ52983.1"/>
    <property type="molecule type" value="Genomic_DNA"/>
</dbReference>
<keyword evidence="2" id="KW-0472">Membrane</keyword>
<feature type="compositionally biased region" description="Basic and acidic residues" evidence="1">
    <location>
        <begin position="8"/>
        <end position="22"/>
    </location>
</feature>
<feature type="region of interest" description="Disordered" evidence="1">
    <location>
        <begin position="1"/>
        <end position="32"/>
    </location>
</feature>
<sequence length="86" mass="9902">MTLPDSASMHRDEGSAPREPETAPRLSMPETRPEVIRQGWLQKRQQKVRDEIDRNRRGDYKVPTWVMAALLVALVAAWLLFIFLTG</sequence>
<evidence type="ECO:0000313" key="4">
    <source>
        <dbReference type="Proteomes" id="UP000199632"/>
    </source>
</evidence>
<keyword evidence="2" id="KW-0812">Transmembrane</keyword>
<evidence type="ECO:0000256" key="1">
    <source>
        <dbReference type="SAM" id="MobiDB-lite"/>
    </source>
</evidence>
<gene>
    <name evidence="3" type="ORF">SAMN05421684_6281</name>
</gene>
<proteinExistence type="predicted"/>
<organism evidence="3 4">
    <name type="scientific">Asanoa ishikariensis</name>
    <dbReference type="NCBI Taxonomy" id="137265"/>
    <lineage>
        <taxon>Bacteria</taxon>
        <taxon>Bacillati</taxon>
        <taxon>Actinomycetota</taxon>
        <taxon>Actinomycetes</taxon>
        <taxon>Micromonosporales</taxon>
        <taxon>Micromonosporaceae</taxon>
        <taxon>Asanoa</taxon>
    </lineage>
</organism>
<dbReference type="STRING" id="137265.SAMN05421684_6281"/>
<evidence type="ECO:0000313" key="3">
    <source>
        <dbReference type="EMBL" id="SDZ52983.1"/>
    </source>
</evidence>
<accession>A0A1H3TRR3</accession>